<dbReference type="OrthoDB" id="7277765at2"/>
<gene>
    <name evidence="2" type="ORF">Krac_7352</name>
</gene>
<comment type="caution">
    <text evidence="2">The sequence shown here is derived from an EMBL/GenBank/DDBJ whole genome shotgun (WGS) entry which is preliminary data.</text>
</comment>
<feature type="region of interest" description="Disordered" evidence="1">
    <location>
        <begin position="507"/>
        <end position="537"/>
    </location>
</feature>
<reference evidence="2 3" key="1">
    <citation type="journal article" date="2011" name="Stand. Genomic Sci.">
        <title>Non-contiguous finished genome sequence and contextual data of the filamentous soil bacterium Ktedonobacter racemifer type strain (SOSP1-21).</title>
        <authorList>
            <person name="Chang Y.J."/>
            <person name="Land M."/>
            <person name="Hauser L."/>
            <person name="Chertkov O."/>
            <person name="Del Rio T.G."/>
            <person name="Nolan M."/>
            <person name="Copeland A."/>
            <person name="Tice H."/>
            <person name="Cheng J.F."/>
            <person name="Lucas S."/>
            <person name="Han C."/>
            <person name="Goodwin L."/>
            <person name="Pitluck S."/>
            <person name="Ivanova N."/>
            <person name="Ovchinikova G."/>
            <person name="Pati A."/>
            <person name="Chen A."/>
            <person name="Palaniappan K."/>
            <person name="Mavromatis K."/>
            <person name="Liolios K."/>
            <person name="Brettin T."/>
            <person name="Fiebig A."/>
            <person name="Rohde M."/>
            <person name="Abt B."/>
            <person name="Goker M."/>
            <person name="Detter J.C."/>
            <person name="Woyke T."/>
            <person name="Bristow J."/>
            <person name="Eisen J.A."/>
            <person name="Markowitz V."/>
            <person name="Hugenholtz P."/>
            <person name="Kyrpides N.C."/>
            <person name="Klenk H.P."/>
            <person name="Lapidus A."/>
        </authorList>
    </citation>
    <scope>NUCLEOTIDE SEQUENCE [LARGE SCALE GENOMIC DNA]</scope>
    <source>
        <strain evidence="3">DSM 44963</strain>
    </source>
</reference>
<name>D6TS10_KTERA</name>
<protein>
    <submittedName>
        <fullName evidence="2">Uncharacterized protein</fullName>
    </submittedName>
</protein>
<dbReference type="RefSeq" id="WP_007910090.1">
    <property type="nucleotide sequence ID" value="NZ_ADVG01000002.1"/>
</dbReference>
<dbReference type="EMBL" id="ADVG01000002">
    <property type="protein sequence ID" value="EFH86083.1"/>
    <property type="molecule type" value="Genomic_DNA"/>
</dbReference>
<dbReference type="Proteomes" id="UP000004508">
    <property type="component" value="Unassembled WGS sequence"/>
</dbReference>
<dbReference type="InParanoid" id="D6TS10"/>
<dbReference type="AlphaFoldDB" id="D6TS10"/>
<evidence type="ECO:0000313" key="3">
    <source>
        <dbReference type="Proteomes" id="UP000004508"/>
    </source>
</evidence>
<organism evidence="2 3">
    <name type="scientific">Ktedonobacter racemifer DSM 44963</name>
    <dbReference type="NCBI Taxonomy" id="485913"/>
    <lineage>
        <taxon>Bacteria</taxon>
        <taxon>Bacillati</taxon>
        <taxon>Chloroflexota</taxon>
        <taxon>Ktedonobacteria</taxon>
        <taxon>Ktedonobacterales</taxon>
        <taxon>Ktedonobacteraceae</taxon>
        <taxon>Ktedonobacter</taxon>
    </lineage>
</organism>
<sequence>MKPETERLLQQCRAALLQFDNAQLDTLFTSWFERAVGDEAVEELLDDLCLLLHYGIRVSHSKQVYATYTAWWEVEGMLDGDGEFVCSDSTALQQYLINMPIKDFSLIAKLAHFLCQVDALAENQPAPPVGQVWLLALATWLRNGAPEPFHIQIWQADLHASSPAIPPEQLSRKQRRAQQQRLANTLLEQAWQLGYLLLGPDVGKQIQALVQNRCKNNCCPYISVQPMGSQFARILIELSPVRRAFEKKGKLFSGAPDLTFLLDDTLWEPLMEFSRYYSDITEEPFTLSRRGDVFELKQVLQDDVPEAVRDFMTLWPTILAQYEAQLETSRAAYLVRQRELEEARKPAWMKAIARLKNTLDLDTGSLELPDVVDLPEEWSTLLSKEQLGAFLTFLKLPASSREIKANLVQHLQPRLEADRRALALFFEIFAFELAIPPWELEKLLACTTPERKRWTEEEKLPVLGHGSFRKAGRDHAYPLYDRRVILALTSEQIETWRDEHRAVVRERRRASAQAAAASRKAKREQAQVEQPIPESAQ</sequence>
<evidence type="ECO:0000256" key="1">
    <source>
        <dbReference type="SAM" id="MobiDB-lite"/>
    </source>
</evidence>
<keyword evidence="3" id="KW-1185">Reference proteome</keyword>
<accession>D6TS10</accession>
<proteinExistence type="predicted"/>
<evidence type="ECO:0000313" key="2">
    <source>
        <dbReference type="EMBL" id="EFH86083.1"/>
    </source>
</evidence>